<reference evidence="4 5" key="1">
    <citation type="submission" date="2019-06" db="EMBL/GenBank/DDBJ databases">
        <title>A chromosomal-level reference genome of Carpinus fangiana (Coryloideae, Betulaceae).</title>
        <authorList>
            <person name="Yang X."/>
            <person name="Wang Z."/>
            <person name="Zhang L."/>
            <person name="Hao G."/>
            <person name="Liu J."/>
            <person name="Yang Y."/>
        </authorList>
    </citation>
    <scope>NUCLEOTIDE SEQUENCE [LARGE SCALE GENOMIC DNA]</scope>
    <source>
        <strain evidence="4">Cfa_2016G</strain>
        <tissue evidence="4">Leaf</tissue>
    </source>
</reference>
<dbReference type="PANTHER" id="PTHR31900:SF30">
    <property type="entry name" value="SUPERFAMILY PROTEIN, PUTATIVE-RELATED"/>
    <property type="match status" value="1"/>
</dbReference>
<dbReference type="EMBL" id="CM017327">
    <property type="protein sequence ID" value="KAE8099084.1"/>
    <property type="molecule type" value="Genomic_DNA"/>
</dbReference>
<feature type="region of interest" description="Disordered" evidence="1">
    <location>
        <begin position="93"/>
        <end position="134"/>
    </location>
</feature>
<name>A0A5N6RHY1_9ROSI</name>
<gene>
    <name evidence="4" type="ORF">FH972_017093</name>
</gene>
<protein>
    <recommendedName>
        <fullName evidence="3">F-box domain-containing protein</fullName>
    </recommendedName>
</protein>
<feature type="signal peptide" evidence="2">
    <location>
        <begin position="1"/>
        <end position="22"/>
    </location>
</feature>
<dbReference type="Gene3D" id="3.80.10.10">
    <property type="entry name" value="Ribonuclease Inhibitor"/>
    <property type="match status" value="1"/>
</dbReference>
<dbReference type="InterPro" id="IPR036047">
    <property type="entry name" value="F-box-like_dom_sf"/>
</dbReference>
<keyword evidence="2" id="KW-0732">Signal</keyword>
<organism evidence="4 5">
    <name type="scientific">Carpinus fangiana</name>
    <dbReference type="NCBI Taxonomy" id="176857"/>
    <lineage>
        <taxon>Eukaryota</taxon>
        <taxon>Viridiplantae</taxon>
        <taxon>Streptophyta</taxon>
        <taxon>Embryophyta</taxon>
        <taxon>Tracheophyta</taxon>
        <taxon>Spermatophyta</taxon>
        <taxon>Magnoliopsida</taxon>
        <taxon>eudicotyledons</taxon>
        <taxon>Gunneridae</taxon>
        <taxon>Pentapetalae</taxon>
        <taxon>rosids</taxon>
        <taxon>fabids</taxon>
        <taxon>Fagales</taxon>
        <taxon>Betulaceae</taxon>
        <taxon>Carpinus</taxon>
    </lineage>
</organism>
<dbReference type="OrthoDB" id="1148169at2759"/>
<dbReference type="AlphaFoldDB" id="A0A5N6RHY1"/>
<dbReference type="PROSITE" id="PS50181">
    <property type="entry name" value="FBOX"/>
    <property type="match status" value="1"/>
</dbReference>
<dbReference type="SUPFAM" id="SSF81383">
    <property type="entry name" value="F-box domain"/>
    <property type="match status" value="1"/>
</dbReference>
<feature type="chain" id="PRO_5024314256" description="F-box domain-containing protein" evidence="2">
    <location>
        <begin position="23"/>
        <end position="677"/>
    </location>
</feature>
<evidence type="ECO:0000256" key="1">
    <source>
        <dbReference type="SAM" id="MobiDB-lite"/>
    </source>
</evidence>
<keyword evidence="5" id="KW-1185">Reference proteome</keyword>
<evidence type="ECO:0000259" key="3">
    <source>
        <dbReference type="PROSITE" id="PS50181"/>
    </source>
</evidence>
<dbReference type="InterPro" id="IPR032675">
    <property type="entry name" value="LRR_dom_sf"/>
</dbReference>
<sequence>MGALVHLLVVVMLMGVIGVANGKLPESETPLEEKVSNATALYILGDSSVDCRDNFLFYPLLRHNLSLFFAKMGWLMDGLGCTNHPMAKEWSSHCQKAKRKKRKKRAIDDRLLSSSDPRRKTQNQSSKIFSSKKRGRLMPKTTTFWATAGCGALVTDATSLARTPLFAFRSDILAVPSVLQEYFIIMAKQPKPVACSSLSQCKGNFVESSDRISILLDSIALHILSFLTMEDIARLSVVSKRWRALCISIPSLTFDGMKYEPNHRKHDCFMDFLDRFIFRRSEIKMPQFCVRWISDKWYLEGFRVLTWLHHAVRSNVEVLDLELDIRSAGLLQMPLNVFRCESLRFLTVDLHGQILQLPSSKGFMKLQSLTLKRVRVLDKLFVEHILSFCESLNKLCLDNVTGISNINIRSSSLKYLEIRSYDYNDLFHIDVSVELLDELIVSWKFTPSGDRSLKISAPHLKYLTWDGFGPDHYVLGNLECLRSFALSLEELSSSSCLVECFKSVKRIEDLVIHVQCLKALLKAGMLPIHLECLHSLRINFSSSDGMDDDLVPAIALLLHGLSNLQDLHITCWNDPICEAYFREKARPLPEKASGFNTTYWVSKRLRSIRRLKRLKMELMKGLLYGKNSSELLKYIFKHARRLEQIDVVCPSSWKSYILAKVTECGVASTVRVCVVCK</sequence>
<dbReference type="SUPFAM" id="SSF52047">
    <property type="entry name" value="RNI-like"/>
    <property type="match status" value="1"/>
</dbReference>
<dbReference type="InterPro" id="IPR050232">
    <property type="entry name" value="FBL13/AtMIF1-like"/>
</dbReference>
<evidence type="ECO:0000313" key="5">
    <source>
        <dbReference type="Proteomes" id="UP000327013"/>
    </source>
</evidence>
<dbReference type="PANTHER" id="PTHR31900">
    <property type="entry name" value="F-BOX/RNI SUPERFAMILY PROTEIN-RELATED"/>
    <property type="match status" value="1"/>
</dbReference>
<dbReference type="Gene3D" id="1.20.1280.50">
    <property type="match status" value="1"/>
</dbReference>
<accession>A0A5N6RHY1</accession>
<feature type="compositionally biased region" description="Basic residues" evidence="1">
    <location>
        <begin position="95"/>
        <end position="105"/>
    </location>
</feature>
<dbReference type="SMART" id="SM00256">
    <property type="entry name" value="FBOX"/>
    <property type="match status" value="1"/>
</dbReference>
<feature type="domain" description="F-box" evidence="3">
    <location>
        <begin position="209"/>
        <end position="257"/>
    </location>
</feature>
<dbReference type="Proteomes" id="UP000327013">
    <property type="component" value="Chromosome 7"/>
</dbReference>
<evidence type="ECO:0000256" key="2">
    <source>
        <dbReference type="SAM" id="SignalP"/>
    </source>
</evidence>
<dbReference type="Pfam" id="PF12937">
    <property type="entry name" value="F-box-like"/>
    <property type="match status" value="1"/>
</dbReference>
<feature type="compositionally biased region" description="Basic and acidic residues" evidence="1">
    <location>
        <begin position="106"/>
        <end position="119"/>
    </location>
</feature>
<dbReference type="InterPro" id="IPR001810">
    <property type="entry name" value="F-box_dom"/>
</dbReference>
<proteinExistence type="predicted"/>
<evidence type="ECO:0000313" key="4">
    <source>
        <dbReference type="EMBL" id="KAE8099084.1"/>
    </source>
</evidence>